<evidence type="ECO:0000256" key="1">
    <source>
        <dbReference type="SAM" id="Phobius"/>
    </source>
</evidence>
<keyword evidence="1" id="KW-1133">Transmembrane helix</keyword>
<feature type="transmembrane region" description="Helical" evidence="1">
    <location>
        <begin position="180"/>
        <end position="202"/>
    </location>
</feature>
<keyword evidence="1" id="KW-0472">Membrane</keyword>
<dbReference type="EMBL" id="CALBWS010000033">
    <property type="protein sequence ID" value="CAH2716818.1"/>
    <property type="molecule type" value="Genomic_DNA"/>
</dbReference>
<protein>
    <submittedName>
        <fullName evidence="2">Anaerobic dimethyl sulfoxide reductase chain C</fullName>
    </submittedName>
</protein>
<dbReference type="PANTHER" id="PTHR38095:SF1">
    <property type="entry name" value="ANAEROBIC DIMETHYL SULFOXIDE REDUCTASE CHAIN YNFH"/>
    <property type="match status" value="1"/>
</dbReference>
<comment type="caution">
    <text evidence="2">The sequence shown here is derived from an EMBL/GenBank/DDBJ whole genome shotgun (WGS) entry which is preliminary data.</text>
</comment>
<organism evidence="2 3">
    <name type="scientific">Neobacillus rhizosphaerae</name>
    <dbReference type="NCBI Taxonomy" id="2880965"/>
    <lineage>
        <taxon>Bacteria</taxon>
        <taxon>Bacillati</taxon>
        <taxon>Bacillota</taxon>
        <taxon>Bacilli</taxon>
        <taxon>Bacillales</taxon>
        <taxon>Bacillaceae</taxon>
        <taxon>Neobacillus</taxon>
    </lineage>
</organism>
<feature type="transmembrane region" description="Helical" evidence="1">
    <location>
        <begin position="145"/>
        <end position="168"/>
    </location>
</feature>
<keyword evidence="1" id="KW-0812">Transmembrane</keyword>
<feature type="transmembrane region" description="Helical" evidence="1">
    <location>
        <begin position="43"/>
        <end position="64"/>
    </location>
</feature>
<sequence>MHEWALLIFTVAIPAAVGGILFLWFINGMMADDSTNPIKIMKLPLIVIACLSIVGLFGAFFHLGEPLHAFNAIRGFGRSWMSNEIVVTGAFIAFACITAGLAIVQKKINPVLMLITGLVGVIDIYCMATAYTVTRVNGWNHLNTYLVFYGTAFSIGPILGASLIAPFLEGKAILKAIKWAFAFSIIGIAVQLIGSAMFNAYIPEIQSISSETAANKLVPYSSMIGVRWVIEIAGLSLMAYLALTTKNKINYAFIYAALIFFVLAEGMSRYVFYVLGS</sequence>
<feature type="transmembrane region" description="Helical" evidence="1">
    <location>
        <begin position="111"/>
        <end position="133"/>
    </location>
</feature>
<dbReference type="RefSeq" id="WP_248737054.1">
    <property type="nucleotide sequence ID" value="NZ_CALBWS010000033.1"/>
</dbReference>
<feature type="transmembrane region" description="Helical" evidence="1">
    <location>
        <begin position="84"/>
        <end position="104"/>
    </location>
</feature>
<name>A0ABN8KWX3_9BACI</name>
<dbReference type="Proteomes" id="UP000838308">
    <property type="component" value="Unassembled WGS sequence"/>
</dbReference>
<proteinExistence type="predicted"/>
<keyword evidence="3" id="KW-1185">Reference proteome</keyword>
<dbReference type="PANTHER" id="PTHR38095">
    <property type="entry name" value="ANAEROBIC DIMETHYL SULFOXIDE REDUCTASE CHAIN YNFH"/>
    <property type="match status" value="1"/>
</dbReference>
<dbReference type="InterPro" id="IPR007059">
    <property type="entry name" value="DmsC"/>
</dbReference>
<feature type="transmembrane region" description="Helical" evidence="1">
    <location>
        <begin position="6"/>
        <end position="31"/>
    </location>
</feature>
<reference evidence="2" key="1">
    <citation type="submission" date="2022-04" db="EMBL/GenBank/DDBJ databases">
        <authorList>
            <person name="Criscuolo A."/>
        </authorList>
    </citation>
    <scope>NUCLEOTIDE SEQUENCE</scope>
    <source>
        <strain evidence="2">CIP111895</strain>
    </source>
</reference>
<feature type="transmembrane region" description="Helical" evidence="1">
    <location>
        <begin position="222"/>
        <end position="243"/>
    </location>
</feature>
<feature type="transmembrane region" description="Helical" evidence="1">
    <location>
        <begin position="252"/>
        <end position="272"/>
    </location>
</feature>
<dbReference type="Pfam" id="PF04976">
    <property type="entry name" value="DmsC"/>
    <property type="match status" value="1"/>
</dbReference>
<gene>
    <name evidence="2" type="primary">dmsC_2</name>
    <name evidence="2" type="ORF">BACCIP111895_04006</name>
</gene>
<evidence type="ECO:0000313" key="3">
    <source>
        <dbReference type="Proteomes" id="UP000838308"/>
    </source>
</evidence>
<evidence type="ECO:0000313" key="2">
    <source>
        <dbReference type="EMBL" id="CAH2716818.1"/>
    </source>
</evidence>
<accession>A0ABN8KWX3</accession>